<sequence length="213" mass="23604">MKSSYFCAHQCIKVPGEKPIYVASTSKDFKPLSTRFVNYVLNGGLTSAKLINHRNVNTWSVDPNIVILIDGESGIGKTLEMLTNFWDDTDLTVYIQLERDLSSELPKEKRDNDFKKLAVKLVQEAIKATCQGLHDKLTAYKEAPLFRVRICFDEMGDKPHATRACCAVDPREIRDALGWSKEHVEVRVFAAGTGVGTVKNIGVAALMPGGCTL</sequence>
<evidence type="ECO:0000313" key="1">
    <source>
        <dbReference type="EMBL" id="CUG89768.1"/>
    </source>
</evidence>
<dbReference type="VEuPathDB" id="TriTrypDB:BSAL_23310"/>
<organism evidence="1 2">
    <name type="scientific">Bodo saltans</name>
    <name type="common">Flagellated protozoan</name>
    <dbReference type="NCBI Taxonomy" id="75058"/>
    <lineage>
        <taxon>Eukaryota</taxon>
        <taxon>Discoba</taxon>
        <taxon>Euglenozoa</taxon>
        <taxon>Kinetoplastea</taxon>
        <taxon>Metakinetoplastina</taxon>
        <taxon>Eubodonida</taxon>
        <taxon>Bodonidae</taxon>
        <taxon>Bodo</taxon>
    </lineage>
</organism>
<name>A0A0S4JDX8_BODSA</name>
<dbReference type="EMBL" id="CYKH01001768">
    <property type="protein sequence ID" value="CUG89768.1"/>
    <property type="molecule type" value="Genomic_DNA"/>
</dbReference>
<reference evidence="2" key="1">
    <citation type="submission" date="2015-09" db="EMBL/GenBank/DDBJ databases">
        <authorList>
            <consortium name="Pathogen Informatics"/>
        </authorList>
    </citation>
    <scope>NUCLEOTIDE SEQUENCE [LARGE SCALE GENOMIC DNA]</scope>
    <source>
        <strain evidence="2">Lake Konstanz</strain>
    </source>
</reference>
<proteinExistence type="predicted"/>
<keyword evidence="2" id="KW-1185">Reference proteome</keyword>
<dbReference type="Proteomes" id="UP000051952">
    <property type="component" value="Unassembled WGS sequence"/>
</dbReference>
<dbReference type="AlphaFoldDB" id="A0A0S4JDX8"/>
<evidence type="ECO:0000313" key="2">
    <source>
        <dbReference type="Proteomes" id="UP000051952"/>
    </source>
</evidence>
<accession>A0A0S4JDX8</accession>
<protein>
    <submittedName>
        <fullName evidence="1">Uncharacterized protein</fullName>
    </submittedName>
</protein>
<gene>
    <name evidence="1" type="ORF">BSAL_23310</name>
</gene>